<dbReference type="Proteomes" id="UP000011708">
    <property type="component" value="Chromosome"/>
</dbReference>
<protein>
    <recommendedName>
        <fullName evidence="2">Bacterial surface antigen (D15) domain-containing protein</fullName>
    </recommendedName>
</protein>
<gene>
    <name evidence="1" type="ORF">HMPREF9725_00482</name>
</gene>
<comment type="caution">
    <text evidence="1">The sequence shown here is derived from an EMBL/GenBank/DDBJ whole genome shotgun (WGS) entry which is preliminary data.</text>
</comment>
<dbReference type="AlphaFoldDB" id="M2C7R6"/>
<evidence type="ECO:0000313" key="1">
    <source>
        <dbReference type="EMBL" id="EMB33357.1"/>
    </source>
</evidence>
<proteinExistence type="predicted"/>
<dbReference type="EMBL" id="AGDW01000008">
    <property type="protein sequence ID" value="EMB33357.1"/>
    <property type="molecule type" value="Genomic_DNA"/>
</dbReference>
<sequence length="362" mass="41904">MINSLKDGEKMKKILCLIFCFMMTAGFSQSKEELRKADEEESLNISKFNILPHYFGFPLSVKFGWLYRQDNFSVFPNTGIFFSADNGPAISSSIGMFVQKDFFKWDINAFYDFVPFTMHKKVSDQIFYVRNNFIFVINRLKISFPARAGRRLVNEIKVNSTQKELLPKTITEISQGIRFDVYLADLGYFKATTSFSFFTDWIPESRFVNYRLKFDLPVTFKLYYVDVGFVYTFYNTDRINSKNINAAADYQIEKSQEAMTRRFSFKDVQKYQKYSSMHIWGTEIRWYAARTGVNSNGFFISAFADAGFGSNEVKKINLIAECGLGAGYTLFDNVPFTFQAGFNQDFKPIFFLGVVSRIIQGV</sequence>
<dbReference type="PATRIC" id="fig|999431.4.peg.499"/>
<evidence type="ECO:0008006" key="2">
    <source>
        <dbReference type="Google" id="ProtNLM"/>
    </source>
</evidence>
<dbReference type="RefSeq" id="WP_002687365.1">
    <property type="nucleotide sequence ID" value="NZ_CM001794.1"/>
</dbReference>
<reference evidence="1" key="1">
    <citation type="submission" date="2012-01" db="EMBL/GenBank/DDBJ databases">
        <title>The Genome Sequence of Treponema denticola H1-T.</title>
        <authorList>
            <consortium name="The Broad Institute Genome Sequencing Platform"/>
            <person name="Earl A."/>
            <person name="Ward D."/>
            <person name="Feldgarden M."/>
            <person name="Gevers D."/>
            <person name="Blanton J.M."/>
            <person name="Fenno C.J."/>
            <person name="Baranova O.V."/>
            <person name="Mathney J."/>
            <person name="Dewhirst F.E."/>
            <person name="Izard J."/>
            <person name="Young S.K."/>
            <person name="Zeng Q."/>
            <person name="Gargeya S."/>
            <person name="Fitzgerald M."/>
            <person name="Haas B."/>
            <person name="Abouelleil A."/>
            <person name="Alvarado L."/>
            <person name="Arachchi H.M."/>
            <person name="Berlin A."/>
            <person name="Chapman S.B."/>
            <person name="Gearin G."/>
            <person name="Goldberg J."/>
            <person name="Griggs A."/>
            <person name="Gujja S."/>
            <person name="Hansen M."/>
            <person name="Heiman D."/>
            <person name="Howarth C."/>
            <person name="Larimer J."/>
            <person name="Lui A."/>
            <person name="MacDonald P.J.P."/>
            <person name="McCowen C."/>
            <person name="Montmayeur A."/>
            <person name="Murphy C."/>
            <person name="Neiman D."/>
            <person name="Pearson M."/>
            <person name="Priest M."/>
            <person name="Roberts A."/>
            <person name="Saif S."/>
            <person name="Shea T."/>
            <person name="Sisk P."/>
            <person name="Stolte C."/>
            <person name="Sykes S."/>
            <person name="Wortman J."/>
            <person name="Nusbaum C."/>
            <person name="Birren B."/>
        </authorList>
    </citation>
    <scope>NUCLEOTIDE SEQUENCE [LARGE SCALE GENOMIC DNA]</scope>
    <source>
        <strain evidence="1">H1-T</strain>
    </source>
</reference>
<organism evidence="1">
    <name type="scientific">Treponema denticola H1-T</name>
    <dbReference type="NCBI Taxonomy" id="999431"/>
    <lineage>
        <taxon>Bacteria</taxon>
        <taxon>Pseudomonadati</taxon>
        <taxon>Spirochaetota</taxon>
        <taxon>Spirochaetia</taxon>
        <taxon>Spirochaetales</taxon>
        <taxon>Treponemataceae</taxon>
        <taxon>Treponema</taxon>
    </lineage>
</organism>
<name>M2C7R6_TREDN</name>
<accession>M2C7R6</accession>
<dbReference type="HOGENOM" id="CLU_834039_0_0_12"/>